<reference evidence="6 7" key="1">
    <citation type="journal article" date="2013" name="Genome Biol.">
        <title>Genome of Acanthamoeba castellanii highlights extensive lateral gene transfer and early evolution of tyrosine kinase signaling.</title>
        <authorList>
            <person name="Clarke M."/>
            <person name="Lohan A.J."/>
            <person name="Liu B."/>
            <person name="Lagkouvardos I."/>
            <person name="Roy S."/>
            <person name="Zafar N."/>
            <person name="Bertelli C."/>
            <person name="Schilde C."/>
            <person name="Kianianmomeni A."/>
            <person name="Burglin T.R."/>
            <person name="Frech C."/>
            <person name="Turcotte B."/>
            <person name="Kopec K.O."/>
            <person name="Synnott J.M."/>
            <person name="Choo C."/>
            <person name="Paponov I."/>
            <person name="Finkler A."/>
            <person name="Soon Heng Tan C."/>
            <person name="Hutchins A.P."/>
            <person name="Weinmeier T."/>
            <person name="Rattei T."/>
            <person name="Chu J.S."/>
            <person name="Gimenez G."/>
            <person name="Irimia M."/>
            <person name="Rigden D.J."/>
            <person name="Fitzpatrick D.A."/>
            <person name="Lorenzo-Morales J."/>
            <person name="Bateman A."/>
            <person name="Chiu C.H."/>
            <person name="Tang P."/>
            <person name="Hegemann P."/>
            <person name="Fromm H."/>
            <person name="Raoult D."/>
            <person name="Greub G."/>
            <person name="Miranda-Saavedra D."/>
            <person name="Chen N."/>
            <person name="Nash P."/>
            <person name="Ginger M.L."/>
            <person name="Horn M."/>
            <person name="Schaap P."/>
            <person name="Caler L."/>
            <person name="Loftus B."/>
        </authorList>
    </citation>
    <scope>NUCLEOTIDE SEQUENCE [LARGE SCALE GENOMIC DNA]</scope>
    <source>
        <strain evidence="6 7">Neff</strain>
    </source>
</reference>
<feature type="region of interest" description="Disordered" evidence="4">
    <location>
        <begin position="90"/>
        <end position="109"/>
    </location>
</feature>
<evidence type="ECO:0000256" key="2">
    <source>
        <dbReference type="ARBA" id="ARBA00022771"/>
    </source>
</evidence>
<dbReference type="SMART" id="SM01328">
    <property type="entry name" value="zf-3CxxC"/>
    <property type="match status" value="1"/>
</dbReference>
<keyword evidence="3" id="KW-0862">Zinc</keyword>
<evidence type="ECO:0000313" key="6">
    <source>
        <dbReference type="EMBL" id="ELR11556.1"/>
    </source>
</evidence>
<dbReference type="EMBL" id="KB008148">
    <property type="protein sequence ID" value="ELR11556.1"/>
    <property type="molecule type" value="Genomic_DNA"/>
</dbReference>
<protein>
    <recommendedName>
        <fullName evidence="5">3CxxC-type domain-containing protein</fullName>
    </recommendedName>
</protein>
<evidence type="ECO:0000256" key="1">
    <source>
        <dbReference type="ARBA" id="ARBA00022723"/>
    </source>
</evidence>
<dbReference type="VEuPathDB" id="AmoebaDB:ACA1_257560"/>
<sequence length="142" mass="16537">MGRRRQRTAQPQQHRHHSVVNTNDKRFWCPDCDLKTGAQFRLDKHREKKGPLVAKFSCPGCSFTWTSAHAYCSHYQQCKRCKGKAYPHRAEYKKKKEEEDDEEEEKPKKPHLAPLCERCKSGLECSAAEQDDLASMFQGLRV</sequence>
<evidence type="ECO:0000259" key="5">
    <source>
        <dbReference type="SMART" id="SM01328"/>
    </source>
</evidence>
<dbReference type="KEGG" id="acan:ACA1_257560"/>
<organism evidence="6 7">
    <name type="scientific">Acanthamoeba castellanii (strain ATCC 30010 / Neff)</name>
    <dbReference type="NCBI Taxonomy" id="1257118"/>
    <lineage>
        <taxon>Eukaryota</taxon>
        <taxon>Amoebozoa</taxon>
        <taxon>Discosea</taxon>
        <taxon>Longamoebia</taxon>
        <taxon>Centramoebida</taxon>
        <taxon>Acanthamoebidae</taxon>
        <taxon>Acanthamoeba</taxon>
    </lineage>
</organism>
<dbReference type="GeneID" id="14911977"/>
<dbReference type="AlphaFoldDB" id="L8GH91"/>
<dbReference type="InterPro" id="IPR027377">
    <property type="entry name" value="ZAR1/RTP1-5-like_Znf-3CxxC"/>
</dbReference>
<evidence type="ECO:0000313" key="7">
    <source>
        <dbReference type="Proteomes" id="UP000011083"/>
    </source>
</evidence>
<proteinExistence type="predicted"/>
<keyword evidence="1" id="KW-0479">Metal-binding</keyword>
<gene>
    <name evidence="6" type="ORF">ACA1_257560</name>
</gene>
<dbReference type="RefSeq" id="XP_004333569.1">
    <property type="nucleotide sequence ID" value="XM_004333521.1"/>
</dbReference>
<evidence type="ECO:0000256" key="4">
    <source>
        <dbReference type="SAM" id="MobiDB-lite"/>
    </source>
</evidence>
<evidence type="ECO:0000256" key="3">
    <source>
        <dbReference type="ARBA" id="ARBA00022833"/>
    </source>
</evidence>
<keyword evidence="2" id="KW-0863">Zinc-finger</keyword>
<keyword evidence="7" id="KW-1185">Reference proteome</keyword>
<name>L8GH91_ACACF</name>
<accession>L8GH91</accession>
<feature type="domain" description="3CxxC-type" evidence="5">
    <location>
        <begin position="51"/>
        <end position="122"/>
    </location>
</feature>
<dbReference type="Proteomes" id="UP000011083">
    <property type="component" value="Unassembled WGS sequence"/>
</dbReference>
<dbReference type="GO" id="GO:0008270">
    <property type="term" value="F:zinc ion binding"/>
    <property type="evidence" value="ECO:0007669"/>
    <property type="project" value="UniProtKB-KW"/>
</dbReference>